<comment type="similarity">
    <text evidence="1 7">Belongs to the endoribonuclease YbeY family.</text>
</comment>
<dbReference type="GO" id="GO:0005737">
    <property type="term" value="C:cytoplasm"/>
    <property type="evidence" value="ECO:0007669"/>
    <property type="project" value="UniProtKB-SubCell"/>
</dbReference>
<keyword evidence="2 7" id="KW-0540">Nuclease</keyword>
<evidence type="ECO:0000256" key="5">
    <source>
        <dbReference type="ARBA" id="ARBA00022801"/>
    </source>
</evidence>
<keyword evidence="7" id="KW-0698">rRNA processing</keyword>
<feature type="binding site" evidence="7">
    <location>
        <position position="93"/>
    </location>
    <ligand>
        <name>Zn(2+)</name>
        <dbReference type="ChEBI" id="CHEBI:29105"/>
        <note>catalytic</note>
    </ligand>
</feature>
<feature type="binding site" evidence="7">
    <location>
        <position position="87"/>
    </location>
    <ligand>
        <name>Zn(2+)</name>
        <dbReference type="ChEBI" id="CHEBI:29105"/>
        <note>catalytic</note>
    </ligand>
</feature>
<dbReference type="PANTHER" id="PTHR46986">
    <property type="entry name" value="ENDORIBONUCLEASE YBEY, CHLOROPLASTIC"/>
    <property type="match status" value="1"/>
</dbReference>
<dbReference type="NCBIfam" id="TIGR00043">
    <property type="entry name" value="rRNA maturation RNase YbeY"/>
    <property type="match status" value="1"/>
</dbReference>
<feature type="binding site" evidence="7">
    <location>
        <position position="83"/>
    </location>
    <ligand>
        <name>Zn(2+)</name>
        <dbReference type="ChEBI" id="CHEBI:29105"/>
        <note>catalytic</note>
    </ligand>
</feature>
<proteinExistence type="inferred from homology"/>
<dbReference type="GO" id="GO:0006364">
    <property type="term" value="P:rRNA processing"/>
    <property type="evidence" value="ECO:0007669"/>
    <property type="project" value="UniProtKB-UniRule"/>
</dbReference>
<sequence length="117" mass="13761">MVLSAEKRAWRLIELVFVDEAEILRINNEHLQHDYVTDIITFPYHEGEEPVEGTLFCCAPQIFKQAEEHGADPLHEFARILIHGLLHLCDYDDKTSSDKHRMTEKENYYLSKLQFNT</sequence>
<dbReference type="Pfam" id="PF02130">
    <property type="entry name" value="YbeY"/>
    <property type="match status" value="1"/>
</dbReference>
<dbReference type="AlphaFoldDB" id="A0A345UKR7"/>
<evidence type="ECO:0000256" key="4">
    <source>
        <dbReference type="ARBA" id="ARBA00022759"/>
    </source>
</evidence>
<organism evidence="8 9">
    <name type="scientific">Cyclonatronum proteinivorum</name>
    <dbReference type="NCBI Taxonomy" id="1457365"/>
    <lineage>
        <taxon>Bacteria</taxon>
        <taxon>Pseudomonadati</taxon>
        <taxon>Balneolota</taxon>
        <taxon>Balneolia</taxon>
        <taxon>Balneolales</taxon>
        <taxon>Cyclonatronaceae</taxon>
        <taxon>Cyclonatronum</taxon>
    </lineage>
</organism>
<comment type="subcellular location">
    <subcellularLocation>
        <location evidence="7">Cytoplasm</location>
    </subcellularLocation>
</comment>
<dbReference type="SUPFAM" id="SSF55486">
    <property type="entry name" value="Metalloproteases ('zincins'), catalytic domain"/>
    <property type="match status" value="1"/>
</dbReference>
<dbReference type="HAMAP" id="MF_00009">
    <property type="entry name" value="Endoribonucl_YbeY"/>
    <property type="match status" value="1"/>
</dbReference>
<evidence type="ECO:0000256" key="6">
    <source>
        <dbReference type="ARBA" id="ARBA00022833"/>
    </source>
</evidence>
<evidence type="ECO:0000256" key="3">
    <source>
        <dbReference type="ARBA" id="ARBA00022723"/>
    </source>
</evidence>
<dbReference type="Proteomes" id="UP000254808">
    <property type="component" value="Chromosome"/>
</dbReference>
<evidence type="ECO:0000256" key="2">
    <source>
        <dbReference type="ARBA" id="ARBA00022722"/>
    </source>
</evidence>
<dbReference type="EC" id="3.1.-.-" evidence="7"/>
<dbReference type="GO" id="GO:0008270">
    <property type="term" value="F:zinc ion binding"/>
    <property type="evidence" value="ECO:0007669"/>
    <property type="project" value="UniProtKB-UniRule"/>
</dbReference>
<comment type="function">
    <text evidence="7">Single strand-specific metallo-endoribonuclease involved in late-stage 70S ribosome quality control and in maturation of the 3' terminus of the 16S rRNA.</text>
</comment>
<keyword evidence="7" id="KW-0690">Ribosome biogenesis</keyword>
<dbReference type="PANTHER" id="PTHR46986:SF1">
    <property type="entry name" value="ENDORIBONUCLEASE YBEY, CHLOROPLASTIC"/>
    <property type="match status" value="1"/>
</dbReference>
<reference evidence="8 9" key="1">
    <citation type="submission" date="2018-03" db="EMBL/GenBank/DDBJ databases">
        <title>Phenotypic and genomic properties of Cyclonatronum proteinivorum gen. nov., sp. nov., a haloalkaliphilic bacteroidete from soda lakes possessing Na+-translocating rhodopsin.</title>
        <authorList>
            <person name="Toshchakov S.V."/>
            <person name="Korzhenkov A."/>
            <person name="Samarov N.I."/>
            <person name="Kublanov I.V."/>
            <person name="Muntyan M.S."/>
            <person name="Sorokin D.Y."/>
        </authorList>
    </citation>
    <scope>NUCLEOTIDE SEQUENCE [LARGE SCALE GENOMIC DNA]</scope>
    <source>
        <strain evidence="8 9">Omega</strain>
    </source>
</reference>
<dbReference type="OrthoDB" id="9811984at2"/>
<evidence type="ECO:0000256" key="7">
    <source>
        <dbReference type="HAMAP-Rule" id="MF_00009"/>
    </source>
</evidence>
<keyword evidence="4 7" id="KW-0255">Endonuclease</keyword>
<dbReference type="EMBL" id="CP027806">
    <property type="protein sequence ID" value="AXJ01069.1"/>
    <property type="molecule type" value="Genomic_DNA"/>
</dbReference>
<dbReference type="Gene3D" id="3.40.390.30">
    <property type="entry name" value="Metalloproteases ('zincins'), catalytic domain"/>
    <property type="match status" value="1"/>
</dbReference>
<comment type="cofactor">
    <cofactor evidence="7">
        <name>Zn(2+)</name>
        <dbReference type="ChEBI" id="CHEBI:29105"/>
    </cofactor>
    <text evidence="7">Binds 1 zinc ion.</text>
</comment>
<dbReference type="KEGG" id="cprv:CYPRO_1819"/>
<evidence type="ECO:0000256" key="1">
    <source>
        <dbReference type="ARBA" id="ARBA00010875"/>
    </source>
</evidence>
<evidence type="ECO:0000313" key="9">
    <source>
        <dbReference type="Proteomes" id="UP000254808"/>
    </source>
</evidence>
<keyword evidence="7" id="KW-0963">Cytoplasm</keyword>
<keyword evidence="6 7" id="KW-0862">Zinc</keyword>
<dbReference type="InterPro" id="IPR002036">
    <property type="entry name" value="YbeY"/>
</dbReference>
<dbReference type="GO" id="GO:0004521">
    <property type="term" value="F:RNA endonuclease activity"/>
    <property type="evidence" value="ECO:0007669"/>
    <property type="project" value="UniProtKB-UniRule"/>
</dbReference>
<dbReference type="InterPro" id="IPR023091">
    <property type="entry name" value="MetalPrtase_cat_dom_sf_prd"/>
</dbReference>
<accession>A0A345UKR7</accession>
<keyword evidence="3 7" id="KW-0479">Metal-binding</keyword>
<dbReference type="GO" id="GO:0004222">
    <property type="term" value="F:metalloendopeptidase activity"/>
    <property type="evidence" value="ECO:0007669"/>
    <property type="project" value="InterPro"/>
</dbReference>
<protein>
    <recommendedName>
        <fullName evidence="7">Endoribonuclease YbeY</fullName>
        <ecNumber evidence="7">3.1.-.-</ecNumber>
    </recommendedName>
</protein>
<keyword evidence="9" id="KW-1185">Reference proteome</keyword>
<name>A0A345UKR7_9BACT</name>
<gene>
    <name evidence="7" type="primary">ybeY</name>
    <name evidence="8" type="ORF">CYPRO_1819</name>
</gene>
<evidence type="ECO:0000313" key="8">
    <source>
        <dbReference type="EMBL" id="AXJ01069.1"/>
    </source>
</evidence>
<keyword evidence="5 7" id="KW-0378">Hydrolase</keyword>